<evidence type="ECO:0000313" key="3">
    <source>
        <dbReference type="Proteomes" id="UP000315724"/>
    </source>
</evidence>
<dbReference type="GO" id="GO:0016491">
    <property type="term" value="F:oxidoreductase activity"/>
    <property type="evidence" value="ECO:0007669"/>
    <property type="project" value="UniProtKB-ARBA"/>
</dbReference>
<dbReference type="InterPro" id="IPR004017">
    <property type="entry name" value="Cys_rich_dom"/>
</dbReference>
<dbReference type="Proteomes" id="UP000315724">
    <property type="component" value="Chromosome"/>
</dbReference>
<name>A0A517QKZ2_9PLAN</name>
<organism evidence="2 3">
    <name type="scientific">Thalassoglobus polymorphus</name>
    <dbReference type="NCBI Taxonomy" id="2527994"/>
    <lineage>
        <taxon>Bacteria</taxon>
        <taxon>Pseudomonadati</taxon>
        <taxon>Planctomycetota</taxon>
        <taxon>Planctomycetia</taxon>
        <taxon>Planctomycetales</taxon>
        <taxon>Planctomycetaceae</taxon>
        <taxon>Thalassoglobus</taxon>
    </lineage>
</organism>
<feature type="domain" description="Cysteine-rich" evidence="1">
    <location>
        <begin position="129"/>
        <end position="224"/>
    </location>
</feature>
<dbReference type="OrthoDB" id="9770306at2"/>
<dbReference type="RefSeq" id="WP_145197454.1">
    <property type="nucleotide sequence ID" value="NZ_CP036267.1"/>
</dbReference>
<dbReference type="PANTHER" id="PTHR30296:SF0">
    <property type="entry name" value="LACTATE UTILIZATION PROTEIN A"/>
    <property type="match status" value="1"/>
</dbReference>
<proteinExistence type="predicted"/>
<dbReference type="AlphaFoldDB" id="A0A517QKZ2"/>
<accession>A0A517QKZ2</accession>
<sequence length="254" mass="28244">MKVGLFIPCYIDQFFPNVGLATVELLERFGCEVDYPEAQTCCGQPMANTGCVDDAKPLAKAFVEIFADYEYVVCPSGSCVAMVTHHYDEYFDPSDPGLKNVKERTYELTQFLTDVIKVESFDVKFPYRVGLHNSCHGLRELRLGSSSELMIERYSKAADLLNLIEGVELVELERVDDCCGFGGTFAVNEEAVSCMMGDDRIHDHEQAGAQIMTAGDMSCLMHLDGLLKRQKKPIQVMHIAEILAGHQPESVPNS</sequence>
<evidence type="ECO:0000259" key="1">
    <source>
        <dbReference type="Pfam" id="PF02754"/>
    </source>
</evidence>
<dbReference type="KEGG" id="tpol:Mal48_15360"/>
<reference evidence="2 3" key="1">
    <citation type="submission" date="2019-02" db="EMBL/GenBank/DDBJ databases">
        <title>Deep-cultivation of Planctomycetes and their phenomic and genomic characterization uncovers novel biology.</title>
        <authorList>
            <person name="Wiegand S."/>
            <person name="Jogler M."/>
            <person name="Boedeker C."/>
            <person name="Pinto D."/>
            <person name="Vollmers J."/>
            <person name="Rivas-Marin E."/>
            <person name="Kohn T."/>
            <person name="Peeters S.H."/>
            <person name="Heuer A."/>
            <person name="Rast P."/>
            <person name="Oberbeckmann S."/>
            <person name="Bunk B."/>
            <person name="Jeske O."/>
            <person name="Meyerdierks A."/>
            <person name="Storesund J.E."/>
            <person name="Kallscheuer N."/>
            <person name="Luecker S."/>
            <person name="Lage O.M."/>
            <person name="Pohl T."/>
            <person name="Merkel B.J."/>
            <person name="Hornburger P."/>
            <person name="Mueller R.-W."/>
            <person name="Bruemmer F."/>
            <person name="Labrenz M."/>
            <person name="Spormann A.M."/>
            <person name="Op den Camp H."/>
            <person name="Overmann J."/>
            <person name="Amann R."/>
            <person name="Jetten M.S.M."/>
            <person name="Mascher T."/>
            <person name="Medema M.H."/>
            <person name="Devos D.P."/>
            <person name="Kaster A.-K."/>
            <person name="Ovreas L."/>
            <person name="Rohde M."/>
            <person name="Galperin M.Y."/>
            <person name="Jogler C."/>
        </authorList>
    </citation>
    <scope>NUCLEOTIDE SEQUENCE [LARGE SCALE GENOMIC DNA]</scope>
    <source>
        <strain evidence="2 3">Mal48</strain>
    </source>
</reference>
<gene>
    <name evidence="2" type="primary">lutA_2</name>
    <name evidence="2" type="ORF">Mal48_15360</name>
</gene>
<dbReference type="Pfam" id="PF02754">
    <property type="entry name" value="CCG"/>
    <property type="match status" value="2"/>
</dbReference>
<evidence type="ECO:0000313" key="2">
    <source>
        <dbReference type="EMBL" id="QDT32293.1"/>
    </source>
</evidence>
<feature type="domain" description="Cysteine-rich" evidence="1">
    <location>
        <begin position="3"/>
        <end position="83"/>
    </location>
</feature>
<dbReference type="EMBL" id="CP036267">
    <property type="protein sequence ID" value="QDT32293.1"/>
    <property type="molecule type" value="Genomic_DNA"/>
</dbReference>
<protein>
    <submittedName>
        <fullName evidence="2">Lactate utilization protein A</fullName>
    </submittedName>
</protein>
<dbReference type="PANTHER" id="PTHR30296">
    <property type="entry name" value="UNCHARACTERIZED PROTEIN YKGE"/>
    <property type="match status" value="1"/>
</dbReference>
<keyword evidence="3" id="KW-1185">Reference proteome</keyword>
<dbReference type="GO" id="GO:0005829">
    <property type="term" value="C:cytosol"/>
    <property type="evidence" value="ECO:0007669"/>
    <property type="project" value="TreeGrafter"/>
</dbReference>